<dbReference type="AlphaFoldDB" id="A0A7Z0KB05"/>
<dbReference type="RefSeq" id="WP_343047424.1">
    <property type="nucleotide sequence ID" value="NZ_BAAALL010000004.1"/>
</dbReference>
<dbReference type="GO" id="GO:0016853">
    <property type="term" value="F:isomerase activity"/>
    <property type="evidence" value="ECO:0007669"/>
    <property type="project" value="UniProtKB-KW"/>
</dbReference>
<dbReference type="Proteomes" id="UP000535437">
    <property type="component" value="Unassembled WGS sequence"/>
</dbReference>
<dbReference type="Pfam" id="PF00190">
    <property type="entry name" value="Cupin_1"/>
    <property type="match status" value="1"/>
</dbReference>
<dbReference type="InterPro" id="IPR006045">
    <property type="entry name" value="Cupin_1"/>
</dbReference>
<keyword evidence="3" id="KW-1185">Reference proteome</keyword>
<evidence type="ECO:0000259" key="1">
    <source>
        <dbReference type="Pfam" id="PF00190"/>
    </source>
</evidence>
<name>A0A7Z0KB05_9MICC</name>
<dbReference type="Gene3D" id="2.60.120.10">
    <property type="entry name" value="Jelly Rolls"/>
    <property type="match status" value="1"/>
</dbReference>
<feature type="domain" description="Cupin type-1" evidence="1">
    <location>
        <begin position="42"/>
        <end position="95"/>
    </location>
</feature>
<dbReference type="EMBL" id="JACCFY010000001">
    <property type="protein sequence ID" value="NYJ77107.1"/>
    <property type="molecule type" value="Genomic_DNA"/>
</dbReference>
<protein>
    <submittedName>
        <fullName evidence="2">Mannose-6-phosphate isomerase-like protein (Cupin superfamily)</fullName>
    </submittedName>
</protein>
<dbReference type="InterPro" id="IPR011051">
    <property type="entry name" value="RmlC_Cupin_sf"/>
</dbReference>
<proteinExistence type="predicted"/>
<comment type="caution">
    <text evidence="2">The sequence shown here is derived from an EMBL/GenBank/DDBJ whole genome shotgun (WGS) entry which is preliminary data.</text>
</comment>
<keyword evidence="2" id="KW-0413">Isomerase</keyword>
<evidence type="ECO:0000313" key="2">
    <source>
        <dbReference type="EMBL" id="NYJ77107.1"/>
    </source>
</evidence>
<organism evidence="2 3">
    <name type="scientific">Nesterenkonia xinjiangensis</name>
    <dbReference type="NCBI Taxonomy" id="225327"/>
    <lineage>
        <taxon>Bacteria</taxon>
        <taxon>Bacillati</taxon>
        <taxon>Actinomycetota</taxon>
        <taxon>Actinomycetes</taxon>
        <taxon>Micrococcales</taxon>
        <taxon>Micrococcaceae</taxon>
        <taxon>Nesterenkonia</taxon>
    </lineage>
</organism>
<evidence type="ECO:0000313" key="3">
    <source>
        <dbReference type="Proteomes" id="UP000535437"/>
    </source>
</evidence>
<dbReference type="CDD" id="cd02208">
    <property type="entry name" value="cupin_RmlC-like"/>
    <property type="match status" value="1"/>
</dbReference>
<gene>
    <name evidence="2" type="ORF">HNR09_000518</name>
</gene>
<dbReference type="InterPro" id="IPR014710">
    <property type="entry name" value="RmlC-like_jellyroll"/>
</dbReference>
<dbReference type="SUPFAM" id="SSF51182">
    <property type="entry name" value="RmlC-like cupins"/>
    <property type="match status" value="1"/>
</dbReference>
<accession>A0A7Z0KB05</accession>
<sequence>MSAAHQSPAKPLRSLPDFPGGTSVSDLCVYDWDTPDGLHGGTPHLHTLSTEAYVVTAGRGEVHTLSSAGAARDDLEKGSLLWFTPGTVHRLVNHAGLELSVIMQNAGLPEAGDAVMTFPDEILADPERYRRAVALPSEGDEQARAEAARTRRDLAIEGYRTLLADVEREGPAALQRLHARAVELVRPRLDEWRRIWAATVEAETERTRAQMDALAAGDGAHLSEASVIRGAPRPEPRLFGMCGRLQVWSAPETLLDRQSPR</sequence>
<reference evidence="2 3" key="1">
    <citation type="submission" date="2020-07" db="EMBL/GenBank/DDBJ databases">
        <title>Sequencing the genomes of 1000 actinobacteria strains.</title>
        <authorList>
            <person name="Klenk H.-P."/>
        </authorList>
    </citation>
    <scope>NUCLEOTIDE SEQUENCE [LARGE SCALE GENOMIC DNA]</scope>
    <source>
        <strain evidence="2 3">DSM 15475</strain>
    </source>
</reference>